<dbReference type="PROSITE" id="PS00107">
    <property type="entry name" value="PROTEIN_KINASE_ATP"/>
    <property type="match status" value="1"/>
</dbReference>
<feature type="domain" description="Protein kinase" evidence="7">
    <location>
        <begin position="255"/>
        <end position="539"/>
    </location>
</feature>
<reference evidence="8 9" key="1">
    <citation type="journal article" date="2021" name="Nat. Plants">
        <title>The Taxus genome provides insights into paclitaxel biosynthesis.</title>
        <authorList>
            <person name="Xiong X."/>
            <person name="Gou J."/>
            <person name="Liao Q."/>
            <person name="Li Y."/>
            <person name="Zhou Q."/>
            <person name="Bi G."/>
            <person name="Li C."/>
            <person name="Du R."/>
            <person name="Wang X."/>
            <person name="Sun T."/>
            <person name="Guo L."/>
            <person name="Liang H."/>
            <person name="Lu P."/>
            <person name="Wu Y."/>
            <person name="Zhang Z."/>
            <person name="Ro D.K."/>
            <person name="Shang Y."/>
            <person name="Huang S."/>
            <person name="Yan J."/>
        </authorList>
    </citation>
    <scope>NUCLEOTIDE SEQUENCE [LARGE SCALE GENOMIC DNA]</scope>
    <source>
        <strain evidence="8">Ta-2019</strain>
    </source>
</reference>
<proteinExistence type="predicted"/>
<dbReference type="CDD" id="cd14066">
    <property type="entry name" value="STKc_IRAK"/>
    <property type="match status" value="1"/>
</dbReference>
<dbReference type="FunFam" id="3.30.200.20:FF:000415">
    <property type="entry name" value="receptor-like serine/threonine-protein kinase NCRK"/>
    <property type="match status" value="1"/>
</dbReference>
<dbReference type="Gene3D" id="1.10.510.10">
    <property type="entry name" value="Transferase(Phosphotransferase) domain 1"/>
    <property type="match status" value="1"/>
</dbReference>
<dbReference type="EMBL" id="JAHRHJ020003813">
    <property type="protein sequence ID" value="KAH9288096.1"/>
    <property type="molecule type" value="Genomic_DNA"/>
</dbReference>
<dbReference type="PANTHER" id="PTHR47989:SF23">
    <property type="entry name" value="RECEPTOR-LIKE SERINE_THREONINE-PROTEIN KINASE NCRK ISOFORM X1"/>
    <property type="match status" value="1"/>
</dbReference>
<dbReference type="Pfam" id="PF00069">
    <property type="entry name" value="Pkinase"/>
    <property type="match status" value="1"/>
</dbReference>
<keyword evidence="9" id="KW-1185">Reference proteome</keyword>
<dbReference type="SUPFAM" id="SSF56112">
    <property type="entry name" value="Protein kinase-like (PK-like)"/>
    <property type="match status" value="1"/>
</dbReference>
<sequence length="696" mass="77473">CPSCVAGHVLNPLTPDDSHCICVRPLLAVVELLNVLLPNYTLSMEGNFTRNFAASLEVSPTQVVPIARRGGNVIVDIYVFPFPNSTKGQGYENTIKAILIQKNASNHGILQDPMLGPFSILRIENPLESSYSYSSNFSRRDAYRKLYAPAIIFTITLAVAVLVFIACFIKKHKVKKQFSVFSFEKDTSSSGLTNLISQGSSLTDEFQVYDNSCFSSSTGCMRMASFRFNSKNETVPGTIVRRFSYAELVGATEQFSRFNIIGIGGSSSVYRGQLADGRAVAVKKLEIRNGPVADREFLIEVELLSRLHHFHLVPLVGYCIEFHRKELQRLLVYEYMPNGNLREHLDGTLNKELLNWLTRVRIALGAARGLEYLHEAAVPRVLHRDFKSSNILLDDKWRAKVADFGMAKTVTHSDHNGPSNSPARMLGTFGYFAPEYAMMGRASLKSDVFSFGVVLLELISGRRPLNMSLPKGQQSLVIWASPLLEDENKVLNEIADPVLKNVFPIEGMLKMAQLARACLQMDPEARPTMTAAVQVLATLIPENARKSALLPKNGVQIPLALPWYPDCSDYNFSREEDLDLEESPVPPEKVNAQTVMTGSSFDPEIEKIFSQRWTQGNTLLLGLEEILALQGELKQGIVKGSSPVSPAGYLKSLTSLTADNPVRRSSVEELLDLTEPRMESFWHPNVHSVDLEKERQ</sequence>
<feature type="transmembrane region" description="Helical" evidence="6">
    <location>
        <begin position="146"/>
        <end position="169"/>
    </location>
</feature>
<dbReference type="PROSITE" id="PS00108">
    <property type="entry name" value="PROTEIN_KINASE_ST"/>
    <property type="match status" value="1"/>
</dbReference>
<keyword evidence="6" id="KW-0812">Transmembrane</keyword>
<dbReference type="PROSITE" id="PS50011">
    <property type="entry name" value="PROTEIN_KINASE_DOM"/>
    <property type="match status" value="1"/>
</dbReference>
<feature type="non-terminal residue" evidence="8">
    <location>
        <position position="696"/>
    </location>
</feature>
<evidence type="ECO:0000256" key="1">
    <source>
        <dbReference type="ARBA" id="ARBA00022679"/>
    </source>
</evidence>
<evidence type="ECO:0000256" key="6">
    <source>
        <dbReference type="SAM" id="Phobius"/>
    </source>
</evidence>
<dbReference type="InterPro" id="IPR011009">
    <property type="entry name" value="Kinase-like_dom_sf"/>
</dbReference>
<keyword evidence="4 5" id="KW-0067">ATP-binding</keyword>
<evidence type="ECO:0000256" key="5">
    <source>
        <dbReference type="PROSITE-ProRule" id="PRU10141"/>
    </source>
</evidence>
<protein>
    <recommendedName>
        <fullName evidence="7">Protein kinase domain-containing protein</fullName>
    </recommendedName>
</protein>
<dbReference type="AlphaFoldDB" id="A0AA38BPP7"/>
<keyword evidence="1" id="KW-0808">Transferase</keyword>
<organism evidence="8 9">
    <name type="scientific">Taxus chinensis</name>
    <name type="common">Chinese yew</name>
    <name type="synonym">Taxus wallichiana var. chinensis</name>
    <dbReference type="NCBI Taxonomy" id="29808"/>
    <lineage>
        <taxon>Eukaryota</taxon>
        <taxon>Viridiplantae</taxon>
        <taxon>Streptophyta</taxon>
        <taxon>Embryophyta</taxon>
        <taxon>Tracheophyta</taxon>
        <taxon>Spermatophyta</taxon>
        <taxon>Pinopsida</taxon>
        <taxon>Pinidae</taxon>
        <taxon>Conifers II</taxon>
        <taxon>Cupressales</taxon>
        <taxon>Taxaceae</taxon>
        <taxon>Taxus</taxon>
    </lineage>
</organism>
<keyword evidence="6" id="KW-1133">Transmembrane helix</keyword>
<feature type="binding site" evidence="5">
    <location>
        <position position="284"/>
    </location>
    <ligand>
        <name>ATP</name>
        <dbReference type="ChEBI" id="CHEBI:30616"/>
    </ligand>
</feature>
<evidence type="ECO:0000256" key="2">
    <source>
        <dbReference type="ARBA" id="ARBA00022741"/>
    </source>
</evidence>
<evidence type="ECO:0000256" key="4">
    <source>
        <dbReference type="ARBA" id="ARBA00022840"/>
    </source>
</evidence>
<evidence type="ECO:0000259" key="7">
    <source>
        <dbReference type="PROSITE" id="PS50011"/>
    </source>
</evidence>
<name>A0AA38BPP7_TAXCH</name>
<dbReference type="InterPro" id="IPR017441">
    <property type="entry name" value="Protein_kinase_ATP_BS"/>
</dbReference>
<keyword evidence="2 5" id="KW-0547">Nucleotide-binding</keyword>
<keyword evidence="3" id="KW-0418">Kinase</keyword>
<dbReference type="InterPro" id="IPR008271">
    <property type="entry name" value="Ser/Thr_kinase_AS"/>
</dbReference>
<dbReference type="GO" id="GO:0004672">
    <property type="term" value="F:protein kinase activity"/>
    <property type="evidence" value="ECO:0007669"/>
    <property type="project" value="InterPro"/>
</dbReference>
<dbReference type="GO" id="GO:0005524">
    <property type="term" value="F:ATP binding"/>
    <property type="evidence" value="ECO:0007669"/>
    <property type="project" value="UniProtKB-UniRule"/>
</dbReference>
<evidence type="ECO:0000256" key="3">
    <source>
        <dbReference type="ARBA" id="ARBA00022777"/>
    </source>
</evidence>
<dbReference type="Gene3D" id="3.30.200.20">
    <property type="entry name" value="Phosphorylase Kinase, domain 1"/>
    <property type="match status" value="1"/>
</dbReference>
<comment type="caution">
    <text evidence="8">The sequence shown here is derived from an EMBL/GenBank/DDBJ whole genome shotgun (WGS) entry which is preliminary data.</text>
</comment>
<dbReference type="FunFam" id="1.10.510.10:FF:000095">
    <property type="entry name" value="protein STRUBBELIG-RECEPTOR FAMILY 8"/>
    <property type="match status" value="1"/>
</dbReference>
<dbReference type="Proteomes" id="UP000824469">
    <property type="component" value="Unassembled WGS sequence"/>
</dbReference>
<evidence type="ECO:0000313" key="9">
    <source>
        <dbReference type="Proteomes" id="UP000824469"/>
    </source>
</evidence>
<gene>
    <name evidence="8" type="ORF">KI387_032213</name>
</gene>
<keyword evidence="6" id="KW-0472">Membrane</keyword>
<evidence type="ECO:0000313" key="8">
    <source>
        <dbReference type="EMBL" id="KAH9288096.1"/>
    </source>
</evidence>
<dbReference type="PANTHER" id="PTHR47989">
    <property type="entry name" value="OS01G0750732 PROTEIN"/>
    <property type="match status" value="1"/>
</dbReference>
<dbReference type="OMA" id="WFLIDER"/>
<dbReference type="InterPro" id="IPR000719">
    <property type="entry name" value="Prot_kinase_dom"/>
</dbReference>
<accession>A0AA38BPP7</accession>